<gene>
    <name evidence="1" type="ORF">LVJ77_03515</name>
</gene>
<evidence type="ECO:0000313" key="1">
    <source>
        <dbReference type="EMBL" id="UOP05288.1"/>
    </source>
</evidence>
<protein>
    <submittedName>
        <fullName evidence="1">Uncharacterized protein</fullName>
    </submittedName>
</protein>
<reference evidence="1" key="2">
    <citation type="submission" date="2024-09" db="EMBL/GenBank/DDBJ databases">
        <authorList>
            <person name="Veyrier F.J."/>
        </authorList>
    </citation>
    <scope>NUCLEOTIDE SEQUENCE</scope>
    <source>
        <strain evidence="1">17694</strain>
    </source>
</reference>
<dbReference type="RefSeq" id="WP_027008619.1">
    <property type="nucleotide sequence ID" value="NZ_CP091521.1"/>
</dbReference>
<dbReference type="KEGG" id="ckh:LVJ77_03515"/>
<dbReference type="Proteomes" id="UP000831534">
    <property type="component" value="Chromosome"/>
</dbReference>
<dbReference type="AlphaFoldDB" id="A0A8T9MXU8"/>
<keyword evidence="2" id="KW-1185">Reference proteome</keyword>
<organism evidence="1 2">
    <name type="scientific">Conchiformibius kuhniae</name>
    <dbReference type="NCBI Taxonomy" id="211502"/>
    <lineage>
        <taxon>Bacteria</taxon>
        <taxon>Pseudomonadati</taxon>
        <taxon>Pseudomonadota</taxon>
        <taxon>Betaproteobacteria</taxon>
        <taxon>Neisseriales</taxon>
        <taxon>Neisseriaceae</taxon>
        <taxon>Conchiformibius</taxon>
    </lineage>
</organism>
<name>A0A8T9MXU8_9NEIS</name>
<accession>A0A8T9MXU8</accession>
<reference evidence="1" key="1">
    <citation type="journal article" date="2022" name="Res Sq">
        <title>Evolution of multicellular longitudinally dividing oral cavity symbionts (Neisseriaceae).</title>
        <authorList>
            <person name="Nyongesa S."/>
            <person name="Weber P."/>
            <person name="Bernet E."/>
            <person name="Pullido F."/>
            <person name="Nieckarz M."/>
            <person name="Delaby M."/>
            <person name="Nieves C."/>
            <person name="Viehboeck T."/>
            <person name="Krause N."/>
            <person name="Rivera-Millot A."/>
            <person name="Nakamura A."/>
            <person name="Vischer N."/>
            <person name="VanNieuwenhze M."/>
            <person name="Brun Y."/>
            <person name="Cava F."/>
            <person name="Bulgheresi S."/>
            <person name="Veyrier F."/>
        </authorList>
    </citation>
    <scope>NUCLEOTIDE SEQUENCE</scope>
    <source>
        <strain evidence="1">17694</strain>
    </source>
</reference>
<dbReference type="EMBL" id="CP091521">
    <property type="protein sequence ID" value="UOP05288.1"/>
    <property type="molecule type" value="Genomic_DNA"/>
</dbReference>
<proteinExistence type="predicted"/>
<evidence type="ECO:0000313" key="2">
    <source>
        <dbReference type="Proteomes" id="UP000831534"/>
    </source>
</evidence>
<dbReference type="NCBIfam" id="NF047652">
    <property type="entry name" value="NGO1151_fam"/>
    <property type="match status" value="1"/>
</dbReference>
<sequence length="82" mass="9326">MTQLEQRLEDLEAANDVLQAHNRVMAAVLRGLFRALPADWAQDAAESVQVAFEDELAQLEYENSPHTETFQEAAAAFWRSRH</sequence>